<dbReference type="FunFam" id="1.10.340.30:FF:000009">
    <property type="entry name" value="DNA-3-methyladenine glycosylase I"/>
    <property type="match status" value="1"/>
</dbReference>
<evidence type="ECO:0000256" key="5">
    <source>
        <dbReference type="ARBA" id="ARBA00023204"/>
    </source>
</evidence>
<evidence type="ECO:0000256" key="4">
    <source>
        <dbReference type="ARBA" id="ARBA00022833"/>
    </source>
</evidence>
<keyword evidence="4 9" id="KW-0862">Zinc</keyword>
<evidence type="ECO:0000313" key="11">
    <source>
        <dbReference type="Proteomes" id="UP000092247"/>
    </source>
</evidence>
<dbReference type="PANTHER" id="PTHR30037">
    <property type="entry name" value="DNA-3-METHYLADENINE GLYCOSYLASE 1"/>
    <property type="match status" value="1"/>
</dbReference>
<feature type="binding site" evidence="9">
    <location>
        <position position="182"/>
    </location>
    <ligand>
        <name>Zn(2+)</name>
        <dbReference type="ChEBI" id="CHEBI:29105"/>
    </ligand>
</feature>
<feature type="binding site" evidence="9">
    <location>
        <position position="24"/>
    </location>
    <ligand>
        <name>Zn(2+)</name>
        <dbReference type="ChEBI" id="CHEBI:29105"/>
    </ligand>
</feature>
<dbReference type="PANTHER" id="PTHR30037:SF4">
    <property type="entry name" value="DNA-3-METHYLADENINE GLYCOSYLASE I"/>
    <property type="match status" value="1"/>
</dbReference>
<dbReference type="InterPro" id="IPR005019">
    <property type="entry name" value="Adenine_glyco"/>
</dbReference>
<dbReference type="GO" id="GO:0046872">
    <property type="term" value="F:metal ion binding"/>
    <property type="evidence" value="ECO:0007669"/>
    <property type="project" value="UniProtKB-KW"/>
</dbReference>
<comment type="function">
    <text evidence="7">Hydrolysis of the deoxyribose N-glycosidic bond to excise 3-methyladenine from the damaged DNA polymer formed by alkylation lesions.</text>
</comment>
<accession>A0A1B8H335</accession>
<dbReference type="AlphaFoldDB" id="A0A1B8H335"/>
<dbReference type="EMBL" id="LZEX01000043">
    <property type="protein sequence ID" value="OBU03490.1"/>
    <property type="molecule type" value="Genomic_DNA"/>
</dbReference>
<dbReference type="STRING" id="368603.AYY16_13665"/>
<keyword evidence="2" id="KW-0227">DNA damage</keyword>
<evidence type="ECO:0000256" key="6">
    <source>
        <dbReference type="ARBA" id="ARBA00052558"/>
    </source>
</evidence>
<protein>
    <recommendedName>
        <fullName evidence="8">DNA-3-methyladenine glycosylase I</fullName>
        <ecNumber evidence="8">3.2.2.20</ecNumber>
    </recommendedName>
</protein>
<proteinExistence type="predicted"/>
<dbReference type="Gene3D" id="1.10.340.30">
    <property type="entry name" value="Hypothetical protein, domain 2"/>
    <property type="match status" value="1"/>
</dbReference>
<keyword evidence="1 9" id="KW-0479">Metal-binding</keyword>
<feature type="binding site" evidence="9">
    <location>
        <position position="186"/>
    </location>
    <ligand>
        <name>Zn(2+)</name>
        <dbReference type="ChEBI" id="CHEBI:29105"/>
    </ligand>
</feature>
<dbReference type="RefSeq" id="WP_067425998.1">
    <property type="nucleotide sequence ID" value="NZ_LZEX01000043.1"/>
</dbReference>
<dbReference type="Pfam" id="PF03352">
    <property type="entry name" value="Adenine_glyco"/>
    <property type="match status" value="1"/>
</dbReference>
<dbReference type="InterPro" id="IPR011257">
    <property type="entry name" value="DNA_glycosylase"/>
</dbReference>
<dbReference type="Proteomes" id="UP000092247">
    <property type="component" value="Unassembled WGS sequence"/>
</dbReference>
<comment type="caution">
    <text evidence="10">The sequence shown here is derived from an EMBL/GenBank/DDBJ whole genome shotgun (WGS) entry which is preliminary data.</text>
</comment>
<gene>
    <name evidence="10" type="ORF">AYY17_11015</name>
</gene>
<keyword evidence="3" id="KW-0378">Hydrolase</keyword>
<keyword evidence="5" id="KW-0234">DNA repair</keyword>
<dbReference type="InterPro" id="IPR004597">
    <property type="entry name" value="Tag"/>
</dbReference>
<evidence type="ECO:0000256" key="8">
    <source>
        <dbReference type="ARBA" id="ARBA00066766"/>
    </source>
</evidence>
<evidence type="ECO:0000256" key="1">
    <source>
        <dbReference type="ARBA" id="ARBA00022723"/>
    </source>
</evidence>
<evidence type="ECO:0000313" key="10">
    <source>
        <dbReference type="EMBL" id="OBU03490.1"/>
    </source>
</evidence>
<sequence>MTLSAASQVRCAWVTDDPLYIHYHDNEWGVPERDNHKLFEMICLEGQQAGLSWLIILKKRENYRQAFFNFDPAKVAAMTEDDVDRLMQNSGIVRQRTKIKAIISNAAAYLAMAEKGEDFSRFLWNFVDNTPLVNQHTDSSSIPTDTPLSHSLAKELKKRGFKFCGPVICYSFMQAIGMINDHLPHCCNRH</sequence>
<evidence type="ECO:0000256" key="2">
    <source>
        <dbReference type="ARBA" id="ARBA00022763"/>
    </source>
</evidence>
<feature type="binding site" evidence="9">
    <location>
        <position position="11"/>
    </location>
    <ligand>
        <name>Zn(2+)</name>
        <dbReference type="ChEBI" id="CHEBI:29105"/>
    </ligand>
</feature>
<reference evidence="10 11" key="1">
    <citation type="submission" date="2016-06" db="EMBL/GenBank/DDBJ databases">
        <authorList>
            <person name="Kjaerup R.B."/>
            <person name="Dalgaard T.S."/>
            <person name="Juul-Madsen H.R."/>
        </authorList>
    </citation>
    <scope>NUCLEOTIDE SEQUENCE [LARGE SCALE GENOMIC DNA]</scope>
    <source>
        <strain evidence="10 11">GCSL-Mp3</strain>
    </source>
</reference>
<comment type="catalytic activity">
    <reaction evidence="6">
        <text>Hydrolysis of alkylated DNA, releasing 3-methyladenine.</text>
        <dbReference type="EC" id="3.2.2.20"/>
    </reaction>
</comment>
<dbReference type="SUPFAM" id="SSF48150">
    <property type="entry name" value="DNA-glycosylase"/>
    <property type="match status" value="1"/>
</dbReference>
<keyword evidence="10" id="KW-0326">Glycosidase</keyword>
<evidence type="ECO:0000256" key="3">
    <source>
        <dbReference type="ARBA" id="ARBA00022801"/>
    </source>
</evidence>
<evidence type="ECO:0000256" key="9">
    <source>
        <dbReference type="PIRSR" id="PIRSR604597-1"/>
    </source>
</evidence>
<name>A0A1B8H335_9GAMM</name>
<dbReference type="GO" id="GO:0008725">
    <property type="term" value="F:DNA-3-methyladenine glycosylase activity"/>
    <property type="evidence" value="ECO:0007669"/>
    <property type="project" value="UniProtKB-EC"/>
</dbReference>
<evidence type="ECO:0000256" key="7">
    <source>
        <dbReference type="ARBA" id="ARBA00057608"/>
    </source>
</evidence>
<dbReference type="GO" id="GO:0006284">
    <property type="term" value="P:base-excision repair"/>
    <property type="evidence" value="ECO:0007669"/>
    <property type="project" value="InterPro"/>
</dbReference>
<dbReference type="NCBIfam" id="TIGR00624">
    <property type="entry name" value="tag"/>
    <property type="match status" value="1"/>
</dbReference>
<dbReference type="EC" id="3.2.2.20" evidence="8"/>
<organism evidence="10 11">
    <name type="scientific">Morganella psychrotolerans</name>
    <dbReference type="NCBI Taxonomy" id="368603"/>
    <lineage>
        <taxon>Bacteria</taxon>
        <taxon>Pseudomonadati</taxon>
        <taxon>Pseudomonadota</taxon>
        <taxon>Gammaproteobacteria</taxon>
        <taxon>Enterobacterales</taxon>
        <taxon>Morganellaceae</taxon>
        <taxon>Morganella</taxon>
    </lineage>
</organism>
<dbReference type="InterPro" id="IPR052891">
    <property type="entry name" value="DNA-3mA_glycosylase"/>
</dbReference>